<reference evidence="2 3" key="1">
    <citation type="submission" date="2024-06" db="EMBL/GenBank/DDBJ databases">
        <authorList>
            <person name="Kraege A."/>
            <person name="Thomma B."/>
        </authorList>
    </citation>
    <scope>NUCLEOTIDE SEQUENCE [LARGE SCALE GENOMIC DNA]</scope>
</reference>
<feature type="region of interest" description="Disordered" evidence="1">
    <location>
        <begin position="225"/>
        <end position="258"/>
    </location>
</feature>
<feature type="compositionally biased region" description="Low complexity" evidence="1">
    <location>
        <begin position="131"/>
        <end position="160"/>
    </location>
</feature>
<dbReference type="EMBL" id="CAXHTA020000018">
    <property type="protein sequence ID" value="CAL5228377.1"/>
    <property type="molecule type" value="Genomic_DNA"/>
</dbReference>
<comment type="caution">
    <text evidence="2">The sequence shown here is derived from an EMBL/GenBank/DDBJ whole genome shotgun (WGS) entry which is preliminary data.</text>
</comment>
<keyword evidence="3" id="KW-1185">Reference proteome</keyword>
<feature type="compositionally biased region" description="Polar residues" evidence="1">
    <location>
        <begin position="68"/>
        <end position="82"/>
    </location>
</feature>
<feature type="compositionally biased region" description="Polar residues" evidence="1">
    <location>
        <begin position="161"/>
        <end position="170"/>
    </location>
</feature>
<name>A0ABP1GAQ8_9CHLO</name>
<protein>
    <submittedName>
        <fullName evidence="2">G11499 protein</fullName>
    </submittedName>
</protein>
<proteinExistence type="predicted"/>
<organism evidence="2 3">
    <name type="scientific">Coccomyxa viridis</name>
    <dbReference type="NCBI Taxonomy" id="1274662"/>
    <lineage>
        <taxon>Eukaryota</taxon>
        <taxon>Viridiplantae</taxon>
        <taxon>Chlorophyta</taxon>
        <taxon>core chlorophytes</taxon>
        <taxon>Trebouxiophyceae</taxon>
        <taxon>Trebouxiophyceae incertae sedis</taxon>
        <taxon>Coccomyxaceae</taxon>
        <taxon>Coccomyxa</taxon>
    </lineage>
</organism>
<sequence length="258" mass="26593">MGQDRPAKAPTRPVGVVESKPAEQAQHSEPAQKKPKPVRQKGPNALSFVKDTLEKNAKLAQGPISHGTPKQTSGGLSKSKQPSVHAKGSAEKAKKGSSQAAMQRPTQIGAGPSLEPGTPLLPTRKARPQGADSPAHAQAPAEAASADMEALSSAAAAFEAQKQSLRQSRTPAAKAQGGQQRGNSATPTGKVRADDLVKMVVGAALTGQQPGTLKGQSSQDLQNHLMGSFFAGPGFQLPPTPEALPLPSSSLLQRLGKQ</sequence>
<evidence type="ECO:0000313" key="3">
    <source>
        <dbReference type="Proteomes" id="UP001497392"/>
    </source>
</evidence>
<evidence type="ECO:0000256" key="1">
    <source>
        <dbReference type="SAM" id="MobiDB-lite"/>
    </source>
</evidence>
<feature type="region of interest" description="Disordered" evidence="1">
    <location>
        <begin position="1"/>
        <end position="193"/>
    </location>
</feature>
<feature type="compositionally biased region" description="Polar residues" evidence="1">
    <location>
        <begin position="177"/>
        <end position="187"/>
    </location>
</feature>
<dbReference type="Proteomes" id="UP001497392">
    <property type="component" value="Unassembled WGS sequence"/>
</dbReference>
<evidence type="ECO:0000313" key="2">
    <source>
        <dbReference type="EMBL" id="CAL5228377.1"/>
    </source>
</evidence>
<gene>
    <name evidence="2" type="primary">g11499</name>
    <name evidence="2" type="ORF">VP750_LOCUS10283</name>
</gene>
<accession>A0ABP1GAQ8</accession>